<dbReference type="SMART" id="SM01065">
    <property type="entry name" value="CBM_2"/>
    <property type="match status" value="2"/>
</dbReference>
<dbReference type="RefSeq" id="WP_217794591.1">
    <property type="nucleotide sequence ID" value="NZ_JAHSPG010000018.1"/>
</dbReference>
<comment type="caution">
    <text evidence="7">The sequence shown here is derived from an EMBL/GenBank/DDBJ whole genome shotgun (WGS) entry which is preliminary data.</text>
</comment>
<keyword evidence="3 7" id="KW-0328">Glycosyltransferase</keyword>
<evidence type="ECO:0000313" key="7">
    <source>
        <dbReference type="EMBL" id="MBV4360324.1"/>
    </source>
</evidence>
<evidence type="ECO:0000256" key="4">
    <source>
        <dbReference type="ARBA" id="ARBA00022679"/>
    </source>
</evidence>
<dbReference type="PANTHER" id="PTHR32518:SF3">
    <property type="entry name" value="4-ALPHA-GLUCANOTRANSFERASE"/>
    <property type="match status" value="1"/>
</dbReference>
<evidence type="ECO:0000313" key="8">
    <source>
        <dbReference type="Proteomes" id="UP000812270"/>
    </source>
</evidence>
<keyword evidence="4 7" id="KW-0808">Transferase</keyword>
<evidence type="ECO:0000256" key="1">
    <source>
        <dbReference type="ARBA" id="ARBA00004496"/>
    </source>
</evidence>
<dbReference type="Pfam" id="PF00686">
    <property type="entry name" value="CBM_20"/>
    <property type="match status" value="2"/>
</dbReference>
<dbReference type="EC" id="2.4.1.25" evidence="7"/>
<dbReference type="PROSITE" id="PS51166">
    <property type="entry name" value="CBM20"/>
    <property type="match status" value="2"/>
</dbReference>
<dbReference type="Pfam" id="PF02446">
    <property type="entry name" value="Glyco_hydro_77"/>
    <property type="match status" value="1"/>
</dbReference>
<sequence>MRIDFYVRFFTHFGQAIFLKGNIDKLGKFETEGLPLSYFNRDFWHASIDIDPENLKEIHYKYALKNVDGTFVDEGGDDRVIELSKITNDLVEVIDTWNFAGEFENAFYTIPFRETLLPSHPSPAKAGAPKKFSHVFRIKAPLLHKHQAVCISGSGSALGDWDQSKVTVFKMHGNWWEAKVDLPKEDLPITYKYAIYDTKEKKITQFENGVNRSLHGDATDKLTIIHDGFINLPNNTWRGAGVAIPVFSLRSKKSFGVGEFADIKLLVDWAKSIGLKLIQLLPVNDTIATNTWLDSYPYAAISAFALHPIYIHLEQVANHKHGHILKPLKKVQGVLNDLNAVDYEQVMKYKLSIMKVLYFAEKEAFLKDEDFKKFFDENKEWLVPYAAFSYLRDVNGTANFASWKKHAVYDKAAIDKFVSPRNKHYDEIATWYFIQYHLHLQLKEAAEYAHKHGIIMKGDIPIGVYRYSCDAWVEPALYNLDMQAGAPPDPFAVSGQNWALPTYNWSKMAEDHYAWWHRRFDQMTNYYDAFRIDHILGFFRIWSIPVESVEGIMGHFVPAIPVYINEFTERNIWFDYNRYTKPFVNDYVLGIEFGNNAQYVKDTFLQSTGIDTFELKEAFNTQRKVAEHFAKLESNDHNDALKQGLFDLISNVILFEVPGSNGSQFHFRIAMEGITSYQQLEWHTQQQLKDLAVNYFYYRQEEFWRKEALKRLPALKASTGMLICGEDLGMVPACVPDVMRQLGILSLEIQRMPKSLSQEFFHPASAPYLSVCMPSTHDMSTIRGWWEEDRARTQRFFNYQLQQWGDAPLFCEPWINKAIILQHLHSPAMWSIFQIQDLFGIDGDLRSEDVAAERINDPANPKNYWRYRMHVTLEQLMKEKAFNHELKENVKASGRS</sequence>
<name>A0A9E2SEL6_9BACT</name>
<evidence type="ECO:0000256" key="2">
    <source>
        <dbReference type="ARBA" id="ARBA00022490"/>
    </source>
</evidence>
<dbReference type="GO" id="GO:2001070">
    <property type="term" value="F:starch binding"/>
    <property type="evidence" value="ECO:0007669"/>
    <property type="project" value="InterPro"/>
</dbReference>
<dbReference type="EMBL" id="JAHSPG010000018">
    <property type="protein sequence ID" value="MBV4360324.1"/>
    <property type="molecule type" value="Genomic_DNA"/>
</dbReference>
<comment type="subcellular location">
    <subcellularLocation>
        <location evidence="1">Cytoplasm</location>
    </subcellularLocation>
</comment>
<reference evidence="7" key="1">
    <citation type="submission" date="2021-06" db="EMBL/GenBank/DDBJ databases">
        <authorList>
            <person name="Huq M.A."/>
        </authorList>
    </citation>
    <scope>NUCLEOTIDE SEQUENCE</scope>
    <source>
        <strain evidence="7">MAH-26</strain>
    </source>
</reference>
<dbReference type="Proteomes" id="UP000812270">
    <property type="component" value="Unassembled WGS sequence"/>
</dbReference>
<keyword evidence="8" id="KW-1185">Reference proteome</keyword>
<gene>
    <name evidence="7" type="ORF">KTO63_24375</name>
</gene>
<dbReference type="InterPro" id="IPR002044">
    <property type="entry name" value="CBM20"/>
</dbReference>
<keyword evidence="2" id="KW-0963">Cytoplasm</keyword>
<proteinExistence type="predicted"/>
<feature type="domain" description="CBM20" evidence="6">
    <location>
        <begin position="1"/>
        <end position="99"/>
    </location>
</feature>
<dbReference type="PANTHER" id="PTHR32518">
    <property type="match status" value="1"/>
</dbReference>
<evidence type="ECO:0000256" key="5">
    <source>
        <dbReference type="ARBA" id="ARBA00023277"/>
    </source>
</evidence>
<accession>A0A9E2SEL6</accession>
<dbReference type="GO" id="GO:0005975">
    <property type="term" value="P:carbohydrate metabolic process"/>
    <property type="evidence" value="ECO:0007669"/>
    <property type="project" value="InterPro"/>
</dbReference>
<evidence type="ECO:0000259" key="6">
    <source>
        <dbReference type="PROSITE" id="PS51166"/>
    </source>
</evidence>
<feature type="domain" description="CBM20" evidence="6">
    <location>
        <begin position="126"/>
        <end position="239"/>
    </location>
</feature>
<evidence type="ECO:0000256" key="3">
    <source>
        <dbReference type="ARBA" id="ARBA00022676"/>
    </source>
</evidence>
<dbReference type="InterPro" id="IPR003385">
    <property type="entry name" value="Glyco_hydro_77"/>
</dbReference>
<dbReference type="GO" id="GO:0004134">
    <property type="term" value="F:4-alpha-glucanotransferase activity"/>
    <property type="evidence" value="ECO:0007669"/>
    <property type="project" value="UniProtKB-EC"/>
</dbReference>
<keyword evidence="5" id="KW-0119">Carbohydrate metabolism</keyword>
<protein>
    <submittedName>
        <fullName evidence="7">4-alpha-glucanotransferase</fullName>
        <ecNumber evidence="7">2.4.1.25</ecNumber>
    </submittedName>
</protein>
<dbReference type="GO" id="GO:0005737">
    <property type="term" value="C:cytoplasm"/>
    <property type="evidence" value="ECO:0007669"/>
    <property type="project" value="UniProtKB-SubCell"/>
</dbReference>
<dbReference type="AlphaFoldDB" id="A0A9E2SEL6"/>
<organism evidence="7 8">
    <name type="scientific">Pinibacter aurantiacus</name>
    <dbReference type="NCBI Taxonomy" id="2851599"/>
    <lineage>
        <taxon>Bacteria</taxon>
        <taxon>Pseudomonadati</taxon>
        <taxon>Bacteroidota</taxon>
        <taxon>Chitinophagia</taxon>
        <taxon>Chitinophagales</taxon>
        <taxon>Chitinophagaceae</taxon>
        <taxon>Pinibacter</taxon>
    </lineage>
</organism>